<dbReference type="EMBL" id="NNRK01000034">
    <property type="protein sequence ID" value="OYR10121.1"/>
    <property type="molecule type" value="Genomic_DNA"/>
</dbReference>
<dbReference type="AlphaFoldDB" id="A0A256F6T0"/>
<protein>
    <recommendedName>
        <fullName evidence="3">DUF2867 domain-containing protein</fullName>
    </recommendedName>
</protein>
<proteinExistence type="predicted"/>
<dbReference type="RefSeq" id="WP_094579026.1">
    <property type="nucleotide sequence ID" value="NZ_JBHEEL010000001.1"/>
</dbReference>
<gene>
    <name evidence="1" type="ORF">CEV32_2558</name>
</gene>
<accession>A0A256F6T0</accession>
<sequence length="191" mass="21563">MQLIEKYLPDYGFNEVHGCDVNTSPDAVLLAAIAYRPETDAFFRSMIGLRELPMRAIARLRGRESSVTQPFGLHEFTLLEHEPGRALVYGLIGQFWKADFGLFQIENAEAYLAFSTPGVAKLALTFTVSEQGGKTRLVTETRVFCPDRASHLRFLPYWYLIRPVSGLIRNRILHSIKKASEKAFIRSGKPA</sequence>
<evidence type="ECO:0000313" key="1">
    <source>
        <dbReference type="EMBL" id="OYR10121.1"/>
    </source>
</evidence>
<reference evidence="1 2" key="1">
    <citation type="submission" date="2017-07" db="EMBL/GenBank/DDBJ databases">
        <title>Phylogenetic study on the rhizospheric bacterium Ochrobactrum sp. A44.</title>
        <authorList>
            <person name="Krzyzanowska D.M."/>
            <person name="Ossowicki A."/>
            <person name="Rajewska M."/>
            <person name="Maciag T."/>
            <person name="Kaczynski Z."/>
            <person name="Czerwicka M."/>
            <person name="Jafra S."/>
        </authorList>
    </citation>
    <scope>NUCLEOTIDE SEQUENCE [LARGE SCALE GENOMIC DNA]</scope>
    <source>
        <strain evidence="1 2">PR17</strain>
    </source>
</reference>
<name>A0A256F6T0_9HYPH</name>
<organism evidence="1 2">
    <name type="scientific">Brucella rhizosphaerae</name>
    <dbReference type="NCBI Taxonomy" id="571254"/>
    <lineage>
        <taxon>Bacteria</taxon>
        <taxon>Pseudomonadati</taxon>
        <taxon>Pseudomonadota</taxon>
        <taxon>Alphaproteobacteria</taxon>
        <taxon>Hyphomicrobiales</taxon>
        <taxon>Brucellaceae</taxon>
        <taxon>Brucella/Ochrobactrum group</taxon>
        <taxon>Brucella</taxon>
    </lineage>
</organism>
<evidence type="ECO:0008006" key="3">
    <source>
        <dbReference type="Google" id="ProtNLM"/>
    </source>
</evidence>
<keyword evidence="2" id="KW-1185">Reference proteome</keyword>
<dbReference type="OrthoDB" id="5464833at2"/>
<comment type="caution">
    <text evidence="1">The sequence shown here is derived from an EMBL/GenBank/DDBJ whole genome shotgun (WGS) entry which is preliminary data.</text>
</comment>
<evidence type="ECO:0000313" key="2">
    <source>
        <dbReference type="Proteomes" id="UP000216345"/>
    </source>
</evidence>
<dbReference type="Proteomes" id="UP000216345">
    <property type="component" value="Unassembled WGS sequence"/>
</dbReference>